<protein>
    <submittedName>
        <fullName evidence="1">Uncharacterized protein</fullName>
    </submittedName>
</protein>
<organism evidence="1">
    <name type="scientific">Tanacetum cinerariifolium</name>
    <name type="common">Dalmatian daisy</name>
    <name type="synonym">Chrysanthemum cinerariifolium</name>
    <dbReference type="NCBI Taxonomy" id="118510"/>
    <lineage>
        <taxon>Eukaryota</taxon>
        <taxon>Viridiplantae</taxon>
        <taxon>Streptophyta</taxon>
        <taxon>Embryophyta</taxon>
        <taxon>Tracheophyta</taxon>
        <taxon>Spermatophyta</taxon>
        <taxon>Magnoliopsida</taxon>
        <taxon>eudicotyledons</taxon>
        <taxon>Gunneridae</taxon>
        <taxon>Pentapetalae</taxon>
        <taxon>asterids</taxon>
        <taxon>campanulids</taxon>
        <taxon>Asterales</taxon>
        <taxon>Asteraceae</taxon>
        <taxon>Asteroideae</taxon>
        <taxon>Anthemideae</taxon>
        <taxon>Anthemidinae</taxon>
        <taxon>Tanacetum</taxon>
    </lineage>
</organism>
<reference evidence="1" key="1">
    <citation type="journal article" date="2019" name="Sci. Rep.">
        <title>Draft genome of Tanacetum cinerariifolium, the natural source of mosquito coil.</title>
        <authorList>
            <person name="Yamashiro T."/>
            <person name="Shiraishi A."/>
            <person name="Satake H."/>
            <person name="Nakayama K."/>
        </authorList>
    </citation>
    <scope>NUCLEOTIDE SEQUENCE</scope>
</reference>
<accession>A0A699QWA8</accession>
<proteinExistence type="predicted"/>
<gene>
    <name evidence="1" type="ORF">Tci_850193</name>
</gene>
<dbReference type="AlphaFoldDB" id="A0A699QWA8"/>
<name>A0A699QWA8_TANCI</name>
<sequence>MAFISSSKTSSGKRKVHTASVPTASIQVFTASTDVAAASLNHDTICLPEFVDDIVTDYRRPTPSINVSKCNKSELLSSNFCF</sequence>
<evidence type="ECO:0000313" key="1">
    <source>
        <dbReference type="EMBL" id="GFC78223.1"/>
    </source>
</evidence>
<dbReference type="EMBL" id="BKCJ011064580">
    <property type="protein sequence ID" value="GFC78223.1"/>
    <property type="molecule type" value="Genomic_DNA"/>
</dbReference>
<comment type="caution">
    <text evidence="1">The sequence shown here is derived from an EMBL/GenBank/DDBJ whole genome shotgun (WGS) entry which is preliminary data.</text>
</comment>